<dbReference type="OrthoDB" id="9789078at2"/>
<evidence type="ECO:0000256" key="6">
    <source>
        <dbReference type="ARBA" id="ARBA00022670"/>
    </source>
</evidence>
<dbReference type="HAMAP" id="MF_02080">
    <property type="entry name" value="FtsI_transpept"/>
    <property type="match status" value="1"/>
</dbReference>
<evidence type="ECO:0000256" key="7">
    <source>
        <dbReference type="ARBA" id="ARBA00022692"/>
    </source>
</evidence>
<dbReference type="GO" id="GO:0008360">
    <property type="term" value="P:regulation of cell shape"/>
    <property type="evidence" value="ECO:0007669"/>
    <property type="project" value="UniProtKB-KW"/>
</dbReference>
<dbReference type="PATRIC" id="fig|1286106.3.peg.1122"/>
<dbReference type="SUPFAM" id="SSF56519">
    <property type="entry name" value="Penicillin binding protein dimerisation domain"/>
    <property type="match status" value="1"/>
</dbReference>
<dbReference type="PANTHER" id="PTHR30627">
    <property type="entry name" value="PEPTIDOGLYCAN D,D-TRANSPEPTIDASE"/>
    <property type="match status" value="1"/>
</dbReference>
<feature type="domain" description="Penicillin-binding protein dimerisation" evidence="18">
    <location>
        <begin position="59"/>
        <end position="205"/>
    </location>
</feature>
<evidence type="ECO:0000256" key="12">
    <source>
        <dbReference type="ARBA" id="ARBA00023136"/>
    </source>
</evidence>
<dbReference type="GO" id="GO:0006508">
    <property type="term" value="P:proteolysis"/>
    <property type="evidence" value="ECO:0007669"/>
    <property type="project" value="UniProtKB-KW"/>
</dbReference>
<evidence type="ECO:0000256" key="5">
    <source>
        <dbReference type="ARBA" id="ARBA00022645"/>
    </source>
</evidence>
<dbReference type="Pfam" id="PF03717">
    <property type="entry name" value="PBP_dimer"/>
    <property type="match status" value="1"/>
</dbReference>
<keyword evidence="12 16" id="KW-0472">Membrane</keyword>
<dbReference type="GO" id="GO:0005886">
    <property type="term" value="C:plasma membrane"/>
    <property type="evidence" value="ECO:0007669"/>
    <property type="project" value="UniProtKB-SubCell"/>
</dbReference>
<evidence type="ECO:0000256" key="11">
    <source>
        <dbReference type="ARBA" id="ARBA00022989"/>
    </source>
</evidence>
<dbReference type="GO" id="GO:0008658">
    <property type="term" value="F:penicillin binding"/>
    <property type="evidence" value="ECO:0007669"/>
    <property type="project" value="InterPro"/>
</dbReference>
<keyword evidence="3 16" id="KW-0997">Cell inner membrane</keyword>
<keyword evidence="2 16" id="KW-1003">Cell membrane</keyword>
<dbReference type="InterPro" id="IPR012338">
    <property type="entry name" value="Beta-lactam/transpept-like"/>
</dbReference>
<keyword evidence="5 16" id="KW-0121">Carboxypeptidase</keyword>
<evidence type="ECO:0000256" key="13">
    <source>
        <dbReference type="ARBA" id="ARBA00023210"/>
    </source>
</evidence>
<dbReference type="Proteomes" id="UP000012019">
    <property type="component" value="Unassembled WGS sequence"/>
</dbReference>
<keyword evidence="14 16" id="KW-0131">Cell cycle</keyword>
<dbReference type="GO" id="GO:0009252">
    <property type="term" value="P:peptidoglycan biosynthetic process"/>
    <property type="evidence" value="ECO:0007669"/>
    <property type="project" value="UniProtKB-UniRule"/>
</dbReference>
<dbReference type="InterPro" id="IPR005311">
    <property type="entry name" value="PBP_dimer"/>
</dbReference>
<keyword evidence="7 16" id="KW-0812">Transmembrane</keyword>
<accession>M7P1K8</accession>
<dbReference type="SUPFAM" id="SSF56601">
    <property type="entry name" value="beta-lactamase/transpeptidase-like"/>
    <property type="match status" value="1"/>
</dbReference>
<feature type="domain" description="Penicillin-binding protein transpeptidase" evidence="17">
    <location>
        <begin position="248"/>
        <end position="545"/>
    </location>
</feature>
<comment type="similarity">
    <text evidence="16">Belongs to the transpeptidase family. FtsI subfamily.</text>
</comment>
<evidence type="ECO:0000256" key="14">
    <source>
        <dbReference type="ARBA" id="ARBA00023306"/>
    </source>
</evidence>
<keyword evidence="13 16" id="KW-0717">Septation</keyword>
<comment type="caution">
    <text evidence="19">The sequence shown here is derived from an EMBL/GenBank/DDBJ whole genome shotgun (WGS) entry which is preliminary data.</text>
</comment>
<evidence type="ECO:0000256" key="4">
    <source>
        <dbReference type="ARBA" id="ARBA00022618"/>
    </source>
</evidence>
<evidence type="ECO:0000256" key="15">
    <source>
        <dbReference type="ARBA" id="ARBA00023316"/>
    </source>
</evidence>
<evidence type="ECO:0000259" key="18">
    <source>
        <dbReference type="Pfam" id="PF03717"/>
    </source>
</evidence>
<dbReference type="EC" id="3.4.16.4" evidence="16"/>
<dbReference type="Gene3D" id="3.90.1310.10">
    <property type="entry name" value="Penicillin-binding protein 2a (Domain 2)"/>
    <property type="match status" value="1"/>
</dbReference>
<dbReference type="RefSeq" id="WP_009726125.1">
    <property type="nucleotide sequence ID" value="NZ_APHR01000027.1"/>
</dbReference>
<keyword evidence="8 16" id="KW-0378">Hydrolase</keyword>
<evidence type="ECO:0000256" key="16">
    <source>
        <dbReference type="HAMAP-Rule" id="MF_02080"/>
    </source>
</evidence>
<dbReference type="GO" id="GO:0071555">
    <property type="term" value="P:cell wall organization"/>
    <property type="evidence" value="ECO:0007669"/>
    <property type="project" value="UniProtKB-KW"/>
</dbReference>
<feature type="transmembrane region" description="Helical" evidence="16">
    <location>
        <begin position="12"/>
        <end position="35"/>
    </location>
</feature>
<comment type="function">
    <text evidence="16">Catalyzes cross-linking of the peptidoglycan cell wall at the division septum.</text>
</comment>
<evidence type="ECO:0000256" key="9">
    <source>
        <dbReference type="ARBA" id="ARBA00022960"/>
    </source>
</evidence>
<evidence type="ECO:0000313" key="20">
    <source>
        <dbReference type="Proteomes" id="UP000012019"/>
    </source>
</evidence>
<reference evidence="19 20" key="1">
    <citation type="journal article" date="2013" name="Genome Announc.">
        <title>Draft Genome Sequence of Methylophaga lonarensis MPLT, a Haloalkaliphilic (Non-Methane-Utilizing) Methylotroph.</title>
        <authorList>
            <person name="Shetty S.A."/>
            <person name="Marathe N.P."/>
            <person name="Munot H."/>
            <person name="Antony C.P."/>
            <person name="Dhotre D.P."/>
            <person name="Murrell J.C."/>
            <person name="Shouche Y.S."/>
        </authorList>
    </citation>
    <scope>NUCLEOTIDE SEQUENCE [LARGE SCALE GENOMIC DNA]</scope>
    <source>
        <strain evidence="19 20">MPL</strain>
    </source>
</reference>
<proteinExistence type="inferred from homology"/>
<keyword evidence="9 16" id="KW-0133">Cell shape</keyword>
<dbReference type="InterPro" id="IPR036138">
    <property type="entry name" value="PBP_dimer_sf"/>
</dbReference>
<dbReference type="STRING" id="1286106.MPL1_05599"/>
<dbReference type="InterPro" id="IPR001460">
    <property type="entry name" value="PCN-bd_Tpept"/>
</dbReference>
<dbReference type="EMBL" id="APHR01000027">
    <property type="protein sequence ID" value="EMR13337.1"/>
    <property type="molecule type" value="Genomic_DNA"/>
</dbReference>
<keyword evidence="10 16" id="KW-0573">Peptidoglycan synthesis</keyword>
<comment type="subcellular location">
    <subcellularLocation>
        <location evidence="16">Cell inner membrane</location>
        <topology evidence="16">Single-pass membrane protein</topology>
    </subcellularLocation>
    <subcellularLocation>
        <location evidence="1">Membrane</location>
    </subcellularLocation>
</comment>
<organism evidence="19 20">
    <name type="scientific">Methylophaga lonarensis MPL</name>
    <dbReference type="NCBI Taxonomy" id="1286106"/>
    <lineage>
        <taxon>Bacteria</taxon>
        <taxon>Pseudomonadati</taxon>
        <taxon>Pseudomonadota</taxon>
        <taxon>Gammaproteobacteria</taxon>
        <taxon>Thiotrichales</taxon>
        <taxon>Piscirickettsiaceae</taxon>
        <taxon>Methylophaga</taxon>
    </lineage>
</organism>
<keyword evidence="15 16" id="KW-0961">Cell wall biogenesis/degradation</keyword>
<dbReference type="PANTHER" id="PTHR30627:SF1">
    <property type="entry name" value="PEPTIDOGLYCAN D,D-TRANSPEPTIDASE FTSI"/>
    <property type="match status" value="1"/>
</dbReference>
<evidence type="ECO:0000256" key="8">
    <source>
        <dbReference type="ARBA" id="ARBA00022801"/>
    </source>
</evidence>
<dbReference type="eggNOG" id="COG0768">
    <property type="taxonomic scope" value="Bacteria"/>
</dbReference>
<sequence>MSRQQNKSMQTGAWRLNLVRSGFILIAIGLGWRLIDLQVLNPDFLRYQGDARHLRQVPVVAHRGMLLDRHGEPLAISTPVHSVWLNPQVVAEDEPRLNELANVLAVSVDNLRSRIASNARREFVYVRRHITPELSEQVRALNIRGVALQREYKRYYPTGEVTAHLLGFTNIDDVGQEGLELSYDALLTGVPGLRRMVRDSRGNFVGGGELIRPAKAGENIQLSIDLRLQYLTYHALKSAVERHNASSGSAVIIDVRNGEVLAMVNQPSFNPNNRAGLSSADFRNRAVIDLFEPGSTVKPFTVVSGLRSGLFDEKSIINTHPGVFRVSGHNIRDFRDYGMIDLATLLQKSSNIAASKIALEVEPRQLWQDFANFGFAQESGAYFPGEAMGSLPDPSVWRTLDRATLAYGYGMATSTLQLARAYTVLGNDGILMPVSFVKTSGKVRGKRVFSSDLMRQVRSMMKLSSQPGGTATRAAVSNYTVASKTGTARKAAAGGGYHEDRYQSLFAGIIPADNPRLAMAIMIDDPKGGDYYGGLVAAPVFSEVMTGAMRLLNIAPDDLPDHHLKVAQQ</sequence>
<dbReference type="Gene3D" id="3.40.710.10">
    <property type="entry name" value="DD-peptidase/beta-lactamase superfamily"/>
    <property type="match status" value="1"/>
</dbReference>
<dbReference type="Pfam" id="PF00905">
    <property type="entry name" value="Transpeptidase"/>
    <property type="match status" value="1"/>
</dbReference>
<gene>
    <name evidence="16" type="primary">ftsI</name>
    <name evidence="19" type="ORF">MPL1_05599</name>
</gene>
<evidence type="ECO:0000256" key="2">
    <source>
        <dbReference type="ARBA" id="ARBA00022475"/>
    </source>
</evidence>
<keyword evidence="11 16" id="KW-1133">Transmembrane helix</keyword>
<dbReference type="InterPro" id="IPR050515">
    <property type="entry name" value="Beta-lactam/transpept"/>
</dbReference>
<comment type="pathway">
    <text evidence="16">Cell wall biogenesis; peptidoglycan biosynthesis.</text>
</comment>
<comment type="catalytic activity">
    <reaction evidence="16">
        <text>Preferential cleavage: (Ac)2-L-Lys-D-Ala-|-D-Ala. Also transpeptidation of peptidyl-alanyl moieties that are N-acyl substituents of D-alanine.</text>
        <dbReference type="EC" id="3.4.16.4"/>
    </reaction>
</comment>
<protein>
    <recommendedName>
        <fullName evidence="16">Peptidoglycan D,D-transpeptidase FtsI</fullName>
        <ecNumber evidence="16">3.4.16.4</ecNumber>
    </recommendedName>
    <alternativeName>
        <fullName evidence="16">Penicillin-binding protein 3</fullName>
        <shortName evidence="16">PBP-3</shortName>
    </alternativeName>
</protein>
<dbReference type="GO" id="GO:0000917">
    <property type="term" value="P:division septum assembly"/>
    <property type="evidence" value="ECO:0007669"/>
    <property type="project" value="UniProtKB-KW"/>
</dbReference>
<dbReference type="UniPathway" id="UPA00219"/>
<dbReference type="GO" id="GO:0008955">
    <property type="term" value="F:peptidoglycan glycosyltransferase activity"/>
    <property type="evidence" value="ECO:0007669"/>
    <property type="project" value="InterPro"/>
</dbReference>
<dbReference type="GO" id="GO:0043093">
    <property type="term" value="P:FtsZ-dependent cytokinesis"/>
    <property type="evidence" value="ECO:0007669"/>
    <property type="project" value="UniProtKB-UniRule"/>
</dbReference>
<dbReference type="AlphaFoldDB" id="M7P1K8"/>
<evidence type="ECO:0000259" key="17">
    <source>
        <dbReference type="Pfam" id="PF00905"/>
    </source>
</evidence>
<feature type="active site" description="Acyl-ester intermediate" evidence="16">
    <location>
        <position position="295"/>
    </location>
</feature>
<evidence type="ECO:0000256" key="1">
    <source>
        <dbReference type="ARBA" id="ARBA00004370"/>
    </source>
</evidence>
<keyword evidence="20" id="KW-1185">Reference proteome</keyword>
<dbReference type="Gene3D" id="3.30.450.330">
    <property type="match status" value="1"/>
</dbReference>
<evidence type="ECO:0000256" key="3">
    <source>
        <dbReference type="ARBA" id="ARBA00022519"/>
    </source>
</evidence>
<evidence type="ECO:0000256" key="10">
    <source>
        <dbReference type="ARBA" id="ARBA00022984"/>
    </source>
</evidence>
<keyword evidence="6 16" id="KW-0645">Protease</keyword>
<dbReference type="GO" id="GO:0009002">
    <property type="term" value="F:serine-type D-Ala-D-Ala carboxypeptidase activity"/>
    <property type="evidence" value="ECO:0007669"/>
    <property type="project" value="UniProtKB-UniRule"/>
</dbReference>
<dbReference type="InterPro" id="IPR037532">
    <property type="entry name" value="FtsI_transpept"/>
</dbReference>
<keyword evidence="4 16" id="KW-0132">Cell division</keyword>
<name>M7P1K8_9GAMM</name>
<evidence type="ECO:0000313" key="19">
    <source>
        <dbReference type="EMBL" id="EMR13337.1"/>
    </source>
</evidence>